<dbReference type="SUPFAM" id="SSF56854">
    <property type="entry name" value="Bcl-2 inhibitors of programmed cell death"/>
    <property type="match status" value="1"/>
</dbReference>
<dbReference type="InterPro" id="IPR036834">
    <property type="entry name" value="Bcl-2-like_sf"/>
</dbReference>
<dbReference type="AlphaFoldDB" id="A0A6G1QUK8"/>
<evidence type="ECO:0000313" key="4">
    <source>
        <dbReference type="EMBL" id="KAF3705999.1"/>
    </source>
</evidence>
<evidence type="ECO:0000313" key="5">
    <source>
        <dbReference type="Proteomes" id="UP000503349"/>
    </source>
</evidence>
<dbReference type="Gene3D" id="1.10.437.10">
    <property type="entry name" value="Blc2-like"/>
    <property type="match status" value="1"/>
</dbReference>
<dbReference type="EMBL" id="CM015734">
    <property type="protein sequence ID" value="KAF3705999.1"/>
    <property type="molecule type" value="Genomic_DNA"/>
</dbReference>
<dbReference type="GO" id="GO:0006915">
    <property type="term" value="P:apoptotic process"/>
    <property type="evidence" value="ECO:0007669"/>
    <property type="project" value="UniProtKB-KW"/>
</dbReference>
<name>A0A6G1QUK8_CHAAH</name>
<reference evidence="5" key="2">
    <citation type="submission" date="2019-02" db="EMBL/GenBank/DDBJ databases">
        <title>Opniocepnalus argus Var Kimnra genome.</title>
        <authorList>
            <person name="Zhou C."/>
            <person name="Xiao S."/>
        </authorList>
    </citation>
    <scope>NUCLEOTIDE SEQUENCE [LARGE SCALE GENOMIC DNA]</scope>
</reference>
<dbReference type="PROSITE" id="PS50062">
    <property type="entry name" value="BCL2_FAMILY"/>
    <property type="match status" value="1"/>
</dbReference>
<sequence length="369" mass="41247">MERTQGLDFERGGQDAAAPNPRSQPPSEGPTSSDSQAAASGGIGPDRDLTKLCWFRTPEDQQPLLIHGLSVERYKVIYNSVLTPSVLADLSSSKSVDYIPKALELKQCLWTALSRPHLEETVMEDRRVEVKMAGASAMTGEQSEILLLLEQYCSKRSRQTSTCRNQWKKLMSGERFSSTVPTVCTEGPVLSNQKAPSIFSTYKVMTLVLPDRDGAGVQSDDSPSRSHSAVAERLVEINKSAPIPEVVVEDQDETIRKLVELMITFGDDINMKIHQDPVLQEQLSNLSYDTFQKLTFSVQNLVQSGPAAESEDQIQQQKISWAFEVTSRMSVITVVQRRRVLSYGDQYIQQHHSAWIQEHGGWDEVFDVD</sequence>
<proteinExistence type="predicted"/>
<reference evidence="4 5" key="1">
    <citation type="submission" date="2019-02" db="EMBL/GenBank/DDBJ databases">
        <title>Opniocepnalus argus genome.</title>
        <authorList>
            <person name="Zhou C."/>
            <person name="Xiao S."/>
        </authorList>
    </citation>
    <scope>NUCLEOTIDE SEQUENCE [LARGE SCALE GENOMIC DNA]</scope>
    <source>
        <strain evidence="4">OARG1902GOOAL</strain>
        <tissue evidence="4">Muscle</tissue>
    </source>
</reference>
<dbReference type="Proteomes" id="UP000503349">
    <property type="component" value="Chromosome 23"/>
</dbReference>
<feature type="compositionally biased region" description="Polar residues" evidence="3">
    <location>
        <begin position="29"/>
        <end position="38"/>
    </location>
</feature>
<keyword evidence="5" id="KW-1185">Reference proteome</keyword>
<accession>A0A6G1QUK8</accession>
<organism evidence="4 5">
    <name type="scientific">Channa argus</name>
    <name type="common">Northern snakehead</name>
    <name type="synonym">Ophicephalus argus</name>
    <dbReference type="NCBI Taxonomy" id="215402"/>
    <lineage>
        <taxon>Eukaryota</taxon>
        <taxon>Metazoa</taxon>
        <taxon>Chordata</taxon>
        <taxon>Craniata</taxon>
        <taxon>Vertebrata</taxon>
        <taxon>Euteleostomi</taxon>
        <taxon>Actinopterygii</taxon>
        <taxon>Neopterygii</taxon>
        <taxon>Teleostei</taxon>
        <taxon>Neoteleostei</taxon>
        <taxon>Acanthomorphata</taxon>
        <taxon>Anabantaria</taxon>
        <taxon>Anabantiformes</taxon>
        <taxon>Channoidei</taxon>
        <taxon>Channidae</taxon>
        <taxon>Channa</taxon>
    </lineage>
</organism>
<dbReference type="PANTHER" id="PTHR14965">
    <property type="entry name" value="SI:CH73-248E21.1"/>
    <property type="match status" value="1"/>
</dbReference>
<protein>
    <submittedName>
        <fullName evidence="4">Apoptosis facilitator Bcl-2-like protein 14</fullName>
    </submittedName>
</protein>
<gene>
    <name evidence="4" type="ORF">EXN66_Car021690</name>
</gene>
<feature type="compositionally biased region" description="Basic and acidic residues" evidence="3">
    <location>
        <begin position="1"/>
        <end position="13"/>
    </location>
</feature>
<dbReference type="PANTHER" id="PTHR14965:SF1">
    <property type="entry name" value="APOPTOSIS FACILITATOR BCL-2-LIKE PROTEIN 14"/>
    <property type="match status" value="1"/>
</dbReference>
<dbReference type="InterPro" id="IPR002475">
    <property type="entry name" value="Bcl2-like"/>
</dbReference>
<dbReference type="GO" id="GO:2001236">
    <property type="term" value="P:regulation of extrinsic apoptotic signaling pathway"/>
    <property type="evidence" value="ECO:0007669"/>
    <property type="project" value="TreeGrafter"/>
</dbReference>
<keyword evidence="2" id="KW-0053">Apoptosis</keyword>
<feature type="region of interest" description="Disordered" evidence="3">
    <location>
        <begin position="1"/>
        <end position="44"/>
    </location>
</feature>
<evidence type="ECO:0000256" key="1">
    <source>
        <dbReference type="ARBA" id="ARBA00022553"/>
    </source>
</evidence>
<keyword evidence="1" id="KW-0597">Phosphoprotein</keyword>
<evidence type="ECO:0000256" key="2">
    <source>
        <dbReference type="ARBA" id="ARBA00022703"/>
    </source>
</evidence>
<evidence type="ECO:0000256" key="3">
    <source>
        <dbReference type="SAM" id="MobiDB-lite"/>
    </source>
</evidence>